<evidence type="ECO:0000256" key="1">
    <source>
        <dbReference type="SAM" id="MobiDB-lite"/>
    </source>
</evidence>
<dbReference type="PANTHER" id="PTHR32166">
    <property type="entry name" value="OSJNBA0013A04.12 PROTEIN"/>
    <property type="match status" value="1"/>
</dbReference>
<reference evidence="3" key="1">
    <citation type="journal article" date="2023" name="Plant J.">
        <title>Genome sequences and population genomics provide insights into the demographic history, inbreeding, and mutation load of two 'living fossil' tree species of Dipteronia.</title>
        <authorList>
            <person name="Feng Y."/>
            <person name="Comes H.P."/>
            <person name="Chen J."/>
            <person name="Zhu S."/>
            <person name="Lu R."/>
            <person name="Zhang X."/>
            <person name="Li P."/>
            <person name="Qiu J."/>
            <person name="Olsen K.M."/>
            <person name="Qiu Y."/>
        </authorList>
    </citation>
    <scope>NUCLEOTIDE SEQUENCE</scope>
    <source>
        <strain evidence="3">KIB01</strain>
    </source>
</reference>
<dbReference type="InterPro" id="IPR007021">
    <property type="entry name" value="DUF659"/>
</dbReference>
<sequence>MVDAIGQFGPSFKPSSQWQSREPLLNEEFETTKEAFKKQEQLSKVDGCSIMMDAWTDRKMRSIMNLCVNCKEGIGKLQKFKSTLEETKSFTIFIYAHHTTLVLMRTFTRKRDIVRSRITRELKKAEEEIREGLKNGKSNYRPILDIIDEKSKGRLDSPLHLAAYVLNPYYFFNVPTSSIYTTEVSNGFCSFAEILYPNDLEKQNLFVNIEFGKYSNKEGPFRRPLTLKGCEKNYEFYNLVHPAVKEIGAHLRGLMDKRKRGTDKKVDILLANDASNSQGWIVDDGDDEIEPGSGIDDGEVRDLEDDFQSDNDAIKKNVEFESDDDVIFQLDEYVMEDEALKTLS</sequence>
<evidence type="ECO:0000313" key="3">
    <source>
        <dbReference type="EMBL" id="KAK2651789.1"/>
    </source>
</evidence>
<evidence type="ECO:0000313" key="4">
    <source>
        <dbReference type="Proteomes" id="UP001280121"/>
    </source>
</evidence>
<proteinExistence type="predicted"/>
<feature type="region of interest" description="Disordered" evidence="1">
    <location>
        <begin position="1"/>
        <end position="20"/>
    </location>
</feature>
<dbReference type="Pfam" id="PF04937">
    <property type="entry name" value="DUF659"/>
    <property type="match status" value="1"/>
</dbReference>
<dbReference type="AlphaFoldDB" id="A0AAE0CHB2"/>
<feature type="domain" description="DUF659" evidence="2">
    <location>
        <begin position="19"/>
        <end position="74"/>
    </location>
</feature>
<evidence type="ECO:0000259" key="2">
    <source>
        <dbReference type="Pfam" id="PF04937"/>
    </source>
</evidence>
<dbReference type="EMBL" id="JANJYI010000004">
    <property type="protein sequence ID" value="KAK2651789.1"/>
    <property type="molecule type" value="Genomic_DNA"/>
</dbReference>
<organism evidence="3 4">
    <name type="scientific">Dipteronia dyeriana</name>
    <dbReference type="NCBI Taxonomy" id="168575"/>
    <lineage>
        <taxon>Eukaryota</taxon>
        <taxon>Viridiplantae</taxon>
        <taxon>Streptophyta</taxon>
        <taxon>Embryophyta</taxon>
        <taxon>Tracheophyta</taxon>
        <taxon>Spermatophyta</taxon>
        <taxon>Magnoliopsida</taxon>
        <taxon>eudicotyledons</taxon>
        <taxon>Gunneridae</taxon>
        <taxon>Pentapetalae</taxon>
        <taxon>rosids</taxon>
        <taxon>malvids</taxon>
        <taxon>Sapindales</taxon>
        <taxon>Sapindaceae</taxon>
        <taxon>Hippocastanoideae</taxon>
        <taxon>Acereae</taxon>
        <taxon>Dipteronia</taxon>
    </lineage>
</organism>
<gene>
    <name evidence="3" type="ORF">Ddye_011645</name>
</gene>
<dbReference type="Proteomes" id="UP001280121">
    <property type="component" value="Unassembled WGS sequence"/>
</dbReference>
<accession>A0AAE0CHB2</accession>
<name>A0AAE0CHB2_9ROSI</name>
<keyword evidence="4" id="KW-1185">Reference proteome</keyword>
<comment type="caution">
    <text evidence="3">The sequence shown here is derived from an EMBL/GenBank/DDBJ whole genome shotgun (WGS) entry which is preliminary data.</text>
</comment>
<protein>
    <recommendedName>
        <fullName evidence="2">DUF659 domain-containing protein</fullName>
    </recommendedName>
</protein>
<dbReference type="SUPFAM" id="SSF53098">
    <property type="entry name" value="Ribonuclease H-like"/>
    <property type="match status" value="1"/>
</dbReference>
<dbReference type="PANTHER" id="PTHR32166:SF74">
    <property type="entry name" value="OS05G0256350 PROTEIN"/>
    <property type="match status" value="1"/>
</dbReference>
<dbReference type="InterPro" id="IPR012337">
    <property type="entry name" value="RNaseH-like_sf"/>
</dbReference>